<dbReference type="InterPro" id="IPR006311">
    <property type="entry name" value="TAT_signal"/>
</dbReference>
<feature type="chain" id="PRO_5005513725" evidence="5">
    <location>
        <begin position="25"/>
        <end position="613"/>
    </location>
</feature>
<dbReference type="GO" id="GO:0043190">
    <property type="term" value="C:ATP-binding cassette (ABC) transporter complex"/>
    <property type="evidence" value="ECO:0007669"/>
    <property type="project" value="InterPro"/>
</dbReference>
<evidence type="ECO:0000256" key="5">
    <source>
        <dbReference type="SAM" id="SignalP"/>
    </source>
</evidence>
<dbReference type="PANTHER" id="PTHR30290">
    <property type="entry name" value="PERIPLASMIC BINDING COMPONENT OF ABC TRANSPORTER"/>
    <property type="match status" value="1"/>
</dbReference>
<proteinExistence type="inferred from homology"/>
<reference evidence="7 8" key="2">
    <citation type="journal article" date="2016" name="Science">
        <title>A bacterium that degrades and assimilates poly(ethylene terephthalate).</title>
        <authorList>
            <person name="Yoshida S."/>
            <person name="Hiraga K."/>
            <person name="Takehana T."/>
            <person name="Taniguchi I."/>
            <person name="Yamaji H."/>
            <person name="Maeda Y."/>
            <person name="Toyohara K."/>
            <person name="Miyamoto K."/>
            <person name="Kimura Y."/>
            <person name="Oda K."/>
        </authorList>
    </citation>
    <scope>NUCLEOTIDE SEQUENCE [LARGE SCALE GENOMIC DNA]</scope>
    <source>
        <strain evidence="8">NBRC 110686 / TISTR 2288 / 201-F6</strain>
    </source>
</reference>
<name>A0A0K8P593_PISS1</name>
<sequence>MSVVPARRAWLGAVLLGASAAAVAPLAAQPAAAPAPKVLRYAFQIAETGFDPAQLSDLYSRTLTEGIFEGLLAFDFLARPFKVRPLVAEALPEVSDDYRRFTFRIKPGIHFADDPAFKGRKRELTAQDFVYAIKRHYDPRWNSPNLYRLENAKLLGLSELRKKAMDAKQPFPYDTEVEGVKALDRYTLQFNLGEPSPRFPLEQLTDSSVFGAVAREVVEFYGDKIMEHPVGTGPFRLGEWRRSSRIVLERNPGYREVLYDAEAPADDPKSQAIAARFKGRRLPMVDRVEVAIIEETQPRWLSFLNGQSDFLERLPNEFADVAIPNNELAPNLAKRGIHMDRAPLVDATLASLFNQDNPVVGGYTPEKVALRRAISLAYNSAEEIRLVRKNQAVPAQAAIAPLTFGYNPAFKSEMSDYDPARAKALLDLYGYVDRDGDGWREQPDGSPLLLEYATQPDQLSRQLVELWDKGMKQIGIRMVFKTAKWPENLKASRAGKLMMWGVAWSAGAPDGDTFLALGYGPNKGGANHSRFDLPAFNALYIKQNKMPDGPERQKVMEEASRLMVAYVPYKISAHRIATDLMHPWVVGYRRNPFVRGFWKYVDVDTEVQRKSRS</sequence>
<keyword evidence="3" id="KW-0813">Transport</keyword>
<dbReference type="EMBL" id="BBYR01000059">
    <property type="protein sequence ID" value="GAP37878.1"/>
    <property type="molecule type" value="Genomic_DNA"/>
</dbReference>
<dbReference type="Proteomes" id="UP000037660">
    <property type="component" value="Unassembled WGS sequence"/>
</dbReference>
<comment type="caution">
    <text evidence="7">The sequence shown here is derived from an EMBL/GenBank/DDBJ whole genome shotgun (WGS) entry which is preliminary data.</text>
</comment>
<feature type="signal peptide" evidence="5">
    <location>
        <begin position="1"/>
        <end position="24"/>
    </location>
</feature>
<evidence type="ECO:0000256" key="3">
    <source>
        <dbReference type="ARBA" id="ARBA00022448"/>
    </source>
</evidence>
<protein>
    <submittedName>
        <fullName evidence="7">Dipeptide-binding ABC transporter, periplasmic substrate-binding component</fullName>
    </submittedName>
</protein>
<accession>A0A0K8P593</accession>
<dbReference type="GO" id="GO:0015833">
    <property type="term" value="P:peptide transport"/>
    <property type="evidence" value="ECO:0007669"/>
    <property type="project" value="TreeGrafter"/>
</dbReference>
<reference evidence="8" key="1">
    <citation type="submission" date="2015-07" db="EMBL/GenBank/DDBJ databases">
        <title>Discovery of a poly(ethylene terephthalate assimilation.</title>
        <authorList>
            <person name="Yoshida S."/>
            <person name="Hiraga K."/>
            <person name="Takehana T."/>
            <person name="Taniguchi I."/>
            <person name="Yamaji H."/>
            <person name="Maeda Y."/>
            <person name="Toyohara K."/>
            <person name="Miyamoto K."/>
            <person name="Kimura Y."/>
            <person name="Oda K."/>
        </authorList>
    </citation>
    <scope>NUCLEOTIDE SEQUENCE [LARGE SCALE GENOMIC DNA]</scope>
    <source>
        <strain evidence="8">NBRC 110686 / TISTR 2288 / 201-F6</strain>
    </source>
</reference>
<gene>
    <name evidence="7" type="ORF">ISF6_3823</name>
</gene>
<feature type="domain" description="Solute-binding protein family 5" evidence="6">
    <location>
        <begin position="82"/>
        <end position="524"/>
    </location>
</feature>
<dbReference type="PROSITE" id="PS51318">
    <property type="entry name" value="TAT"/>
    <property type="match status" value="1"/>
</dbReference>
<dbReference type="Pfam" id="PF00496">
    <property type="entry name" value="SBP_bac_5"/>
    <property type="match status" value="1"/>
</dbReference>
<evidence type="ECO:0000256" key="2">
    <source>
        <dbReference type="ARBA" id="ARBA00005695"/>
    </source>
</evidence>
<dbReference type="Gene3D" id="3.10.105.10">
    <property type="entry name" value="Dipeptide-binding Protein, Domain 3"/>
    <property type="match status" value="1"/>
</dbReference>
<comment type="similarity">
    <text evidence="2">Belongs to the bacterial solute-binding protein 5 family.</text>
</comment>
<keyword evidence="8" id="KW-1185">Reference proteome</keyword>
<dbReference type="SUPFAM" id="SSF53850">
    <property type="entry name" value="Periplasmic binding protein-like II"/>
    <property type="match status" value="1"/>
</dbReference>
<dbReference type="InterPro" id="IPR030678">
    <property type="entry name" value="Peptide/Ni-bd"/>
</dbReference>
<dbReference type="STRING" id="1547922.ISF6_3823"/>
<dbReference type="PIRSF" id="PIRSF002741">
    <property type="entry name" value="MppA"/>
    <property type="match status" value="1"/>
</dbReference>
<dbReference type="GO" id="GO:1904680">
    <property type="term" value="F:peptide transmembrane transporter activity"/>
    <property type="evidence" value="ECO:0007669"/>
    <property type="project" value="TreeGrafter"/>
</dbReference>
<evidence type="ECO:0000256" key="1">
    <source>
        <dbReference type="ARBA" id="ARBA00004196"/>
    </source>
</evidence>
<dbReference type="OrthoDB" id="9801912at2"/>
<dbReference type="GO" id="GO:0030288">
    <property type="term" value="C:outer membrane-bounded periplasmic space"/>
    <property type="evidence" value="ECO:0007669"/>
    <property type="project" value="UniProtKB-ARBA"/>
</dbReference>
<keyword evidence="4 5" id="KW-0732">Signal</keyword>
<dbReference type="InterPro" id="IPR000914">
    <property type="entry name" value="SBP_5_dom"/>
</dbReference>
<evidence type="ECO:0000313" key="7">
    <source>
        <dbReference type="EMBL" id="GAP37878.1"/>
    </source>
</evidence>
<dbReference type="PANTHER" id="PTHR30290:SF10">
    <property type="entry name" value="PERIPLASMIC OLIGOPEPTIDE-BINDING PROTEIN-RELATED"/>
    <property type="match status" value="1"/>
</dbReference>
<evidence type="ECO:0000259" key="6">
    <source>
        <dbReference type="Pfam" id="PF00496"/>
    </source>
</evidence>
<dbReference type="Gene3D" id="3.40.190.10">
    <property type="entry name" value="Periplasmic binding protein-like II"/>
    <property type="match status" value="1"/>
</dbReference>
<dbReference type="AlphaFoldDB" id="A0A0K8P593"/>
<dbReference type="RefSeq" id="WP_054021779.1">
    <property type="nucleotide sequence ID" value="NZ_BBYR01000059.1"/>
</dbReference>
<evidence type="ECO:0000313" key="8">
    <source>
        <dbReference type="Proteomes" id="UP000037660"/>
    </source>
</evidence>
<evidence type="ECO:0000256" key="4">
    <source>
        <dbReference type="ARBA" id="ARBA00022729"/>
    </source>
</evidence>
<dbReference type="InterPro" id="IPR039424">
    <property type="entry name" value="SBP_5"/>
</dbReference>
<organism evidence="7 8">
    <name type="scientific">Piscinibacter sakaiensis</name>
    <name type="common">Ideonella sakaiensis</name>
    <dbReference type="NCBI Taxonomy" id="1547922"/>
    <lineage>
        <taxon>Bacteria</taxon>
        <taxon>Pseudomonadati</taxon>
        <taxon>Pseudomonadota</taxon>
        <taxon>Betaproteobacteria</taxon>
        <taxon>Burkholderiales</taxon>
        <taxon>Sphaerotilaceae</taxon>
        <taxon>Piscinibacter</taxon>
    </lineage>
</organism>
<comment type="subcellular location">
    <subcellularLocation>
        <location evidence="1">Cell envelope</location>
    </subcellularLocation>
</comment>